<dbReference type="EMBL" id="JBHSDS010000002">
    <property type="protein sequence ID" value="MFC4356770.1"/>
    <property type="molecule type" value="Genomic_DNA"/>
</dbReference>
<dbReference type="InterPro" id="IPR055968">
    <property type="entry name" value="DUF7546"/>
</dbReference>
<proteinExistence type="predicted"/>
<dbReference type="Proteomes" id="UP001595921">
    <property type="component" value="Unassembled WGS sequence"/>
</dbReference>
<reference evidence="2 3" key="1">
    <citation type="journal article" date="2019" name="Int. J. Syst. Evol. Microbiol.">
        <title>The Global Catalogue of Microorganisms (GCM) 10K type strain sequencing project: providing services to taxonomists for standard genome sequencing and annotation.</title>
        <authorList>
            <consortium name="The Broad Institute Genomics Platform"/>
            <consortium name="The Broad Institute Genome Sequencing Center for Infectious Disease"/>
            <person name="Wu L."/>
            <person name="Ma J."/>
        </authorList>
    </citation>
    <scope>NUCLEOTIDE SEQUENCE [LARGE SCALE GENOMIC DNA]</scope>
    <source>
        <strain evidence="2 3">CGMCC 1.12553</strain>
    </source>
</reference>
<sequence>MATDTDSSDASTLKLAGRRVERDTLLVAGLLVNSLLIFALGYAALVGVGVLEPYRFSLYGLLWLGASVWAVSRVEVPDASTRTKRRAAAVAVGYFAVLAVAGGLVVLPGPGSVPGFRVAILPPGWGPAPVFTTDVVNLVLMPARVVGYLALAYLVYATVVDAAGAAVSGVVGLLSCVSCSWPVLAGVATTLFGSSGALASATMALSYDLSTAVFLVTVALLSYRPSFGRS</sequence>
<evidence type="ECO:0000313" key="2">
    <source>
        <dbReference type="EMBL" id="MFC4356770.1"/>
    </source>
</evidence>
<name>A0ABD5P7Q2_9EURY</name>
<dbReference type="RefSeq" id="WP_267625209.1">
    <property type="nucleotide sequence ID" value="NZ_JAODIW010000010.1"/>
</dbReference>
<keyword evidence="3" id="KW-1185">Reference proteome</keyword>
<keyword evidence="1" id="KW-0472">Membrane</keyword>
<feature type="transmembrane region" description="Helical" evidence="1">
    <location>
        <begin position="135"/>
        <end position="156"/>
    </location>
</feature>
<accession>A0ABD5P7Q2</accession>
<keyword evidence="1" id="KW-0812">Transmembrane</keyword>
<evidence type="ECO:0000256" key="1">
    <source>
        <dbReference type="SAM" id="Phobius"/>
    </source>
</evidence>
<evidence type="ECO:0000313" key="3">
    <source>
        <dbReference type="Proteomes" id="UP001595921"/>
    </source>
</evidence>
<dbReference type="AlphaFoldDB" id="A0ABD5P7Q2"/>
<evidence type="ECO:0008006" key="4">
    <source>
        <dbReference type="Google" id="ProtNLM"/>
    </source>
</evidence>
<keyword evidence="1" id="KW-1133">Transmembrane helix</keyword>
<feature type="transmembrane region" description="Helical" evidence="1">
    <location>
        <begin position="24"/>
        <end position="50"/>
    </location>
</feature>
<feature type="transmembrane region" description="Helical" evidence="1">
    <location>
        <begin position="204"/>
        <end position="223"/>
    </location>
</feature>
<gene>
    <name evidence="2" type="ORF">ACFO0N_02275</name>
</gene>
<comment type="caution">
    <text evidence="2">The sequence shown here is derived from an EMBL/GenBank/DDBJ whole genome shotgun (WGS) entry which is preliminary data.</text>
</comment>
<protein>
    <recommendedName>
        <fullName evidence="4">ABC transporter ATP-binding protein</fullName>
    </recommendedName>
</protein>
<feature type="transmembrane region" description="Helical" evidence="1">
    <location>
        <begin position="163"/>
        <end position="184"/>
    </location>
</feature>
<feature type="transmembrane region" description="Helical" evidence="1">
    <location>
        <begin position="56"/>
        <end position="76"/>
    </location>
</feature>
<dbReference type="Pfam" id="PF24412">
    <property type="entry name" value="DUF7546"/>
    <property type="match status" value="1"/>
</dbReference>
<organism evidence="2 3">
    <name type="scientific">Halobium salinum</name>
    <dbReference type="NCBI Taxonomy" id="1364940"/>
    <lineage>
        <taxon>Archaea</taxon>
        <taxon>Methanobacteriati</taxon>
        <taxon>Methanobacteriota</taxon>
        <taxon>Stenosarchaea group</taxon>
        <taxon>Halobacteria</taxon>
        <taxon>Halobacteriales</taxon>
        <taxon>Haloferacaceae</taxon>
        <taxon>Halobium</taxon>
    </lineage>
</organism>
<feature type="transmembrane region" description="Helical" evidence="1">
    <location>
        <begin position="88"/>
        <end position="107"/>
    </location>
</feature>